<feature type="transmembrane region" description="Helical" evidence="3">
    <location>
        <begin position="104"/>
        <end position="125"/>
    </location>
</feature>
<gene>
    <name evidence="4" type="ORF">LANO_0D01288G</name>
</gene>
<dbReference type="AlphaFoldDB" id="A0A1G4JD98"/>
<dbReference type="InterPro" id="IPR036639">
    <property type="entry name" value="Cyt_c_oxidase_su4_sf"/>
</dbReference>
<dbReference type="EMBL" id="LT598448">
    <property type="protein sequence ID" value="SCU88162.1"/>
    <property type="molecule type" value="Genomic_DNA"/>
</dbReference>
<keyword evidence="3" id="KW-1133">Transmembrane helix</keyword>
<evidence type="ECO:0000256" key="3">
    <source>
        <dbReference type="SAM" id="Phobius"/>
    </source>
</evidence>
<evidence type="ECO:0000256" key="2">
    <source>
        <dbReference type="ARBA" id="ARBA00023128"/>
    </source>
</evidence>
<evidence type="ECO:0000256" key="1">
    <source>
        <dbReference type="ARBA" id="ARBA00004173"/>
    </source>
</evidence>
<keyword evidence="5" id="KW-1185">Reference proteome</keyword>
<dbReference type="Pfam" id="PF02936">
    <property type="entry name" value="COX4"/>
    <property type="match status" value="1"/>
</dbReference>
<keyword evidence="3" id="KW-0812">Transmembrane</keyword>
<organism evidence="4 5">
    <name type="scientific">Lachancea nothofagi CBS 11611</name>
    <dbReference type="NCBI Taxonomy" id="1266666"/>
    <lineage>
        <taxon>Eukaryota</taxon>
        <taxon>Fungi</taxon>
        <taxon>Dikarya</taxon>
        <taxon>Ascomycota</taxon>
        <taxon>Saccharomycotina</taxon>
        <taxon>Saccharomycetes</taxon>
        <taxon>Saccharomycetales</taxon>
        <taxon>Saccharomycetaceae</taxon>
        <taxon>Lachancea</taxon>
    </lineage>
</organism>
<sequence>MFITTAVKNFRPNLRLLQSASRHSSAMVYEPPKFDELNSETWIKLNKDTKEEIQEYLDWKMEDRWSNMSPREQRAIYFISYGEWGPRAKSGSKEAQMQMSGAEIILRGIFSGVLFTAVAVSIMNYQSDRKMKENLNKLEEGI</sequence>
<dbReference type="Proteomes" id="UP000189911">
    <property type="component" value="Chromosome D"/>
</dbReference>
<dbReference type="GO" id="GO:0006123">
    <property type="term" value="P:mitochondrial electron transport, cytochrome c to oxygen"/>
    <property type="evidence" value="ECO:0007669"/>
    <property type="project" value="InterPro"/>
</dbReference>
<comment type="subcellular location">
    <subcellularLocation>
        <location evidence="1">Mitochondrion</location>
    </subcellularLocation>
</comment>
<dbReference type="PANTHER" id="PTHR10707:SF9">
    <property type="entry name" value="MAINTENANCE OF TELOMERE CAPPING PROTEIN 3, MITOCHONDRIAL"/>
    <property type="match status" value="1"/>
</dbReference>
<proteinExistence type="predicted"/>
<protein>
    <submittedName>
        <fullName evidence="4">LANO_0D01288g1_1</fullName>
    </submittedName>
</protein>
<dbReference type="GO" id="GO:0005739">
    <property type="term" value="C:mitochondrion"/>
    <property type="evidence" value="ECO:0007669"/>
    <property type="project" value="UniProtKB-SubCell"/>
</dbReference>
<evidence type="ECO:0000313" key="5">
    <source>
        <dbReference type="Proteomes" id="UP000189911"/>
    </source>
</evidence>
<name>A0A1G4JD98_9SACH</name>
<dbReference type="GO" id="GO:0045277">
    <property type="term" value="C:respiratory chain complex IV"/>
    <property type="evidence" value="ECO:0007669"/>
    <property type="project" value="InterPro"/>
</dbReference>
<keyword evidence="3" id="KW-0472">Membrane</keyword>
<keyword evidence="2" id="KW-0496">Mitochondrion</keyword>
<dbReference type="InterPro" id="IPR004203">
    <property type="entry name" value="Cyt_c_oxidase_su4_fam"/>
</dbReference>
<dbReference type="PANTHER" id="PTHR10707">
    <property type="entry name" value="CYTOCHROME C OXIDASE SUBUNIT IV"/>
    <property type="match status" value="1"/>
</dbReference>
<dbReference type="OrthoDB" id="186013at2759"/>
<reference evidence="5" key="1">
    <citation type="submission" date="2016-03" db="EMBL/GenBank/DDBJ databases">
        <authorList>
            <person name="Devillers Hugo."/>
        </authorList>
    </citation>
    <scope>NUCLEOTIDE SEQUENCE [LARGE SCALE GENOMIC DNA]</scope>
</reference>
<dbReference type="SUPFAM" id="SSF81406">
    <property type="entry name" value="Mitochondrial cytochrome c oxidase subunit IV"/>
    <property type="match status" value="1"/>
</dbReference>
<accession>A0A1G4JD98</accession>
<evidence type="ECO:0000313" key="4">
    <source>
        <dbReference type="EMBL" id="SCU88162.1"/>
    </source>
</evidence>
<dbReference type="Gene3D" id="1.10.442.10">
    <property type="entry name" value="Cytochrome c oxidase subunit IV"/>
    <property type="match status" value="1"/>
</dbReference>